<dbReference type="OrthoDB" id="1771675at2"/>
<reference evidence="3 4" key="1">
    <citation type="submission" date="2016-10" db="EMBL/GenBank/DDBJ databases">
        <authorList>
            <person name="de Groot N.N."/>
        </authorList>
    </citation>
    <scope>NUCLEOTIDE SEQUENCE [LARGE SCALE GENOMIC DNA]</scope>
    <source>
        <strain evidence="3 4">DSM 3217</strain>
    </source>
</reference>
<evidence type="ECO:0000313" key="3">
    <source>
        <dbReference type="EMBL" id="SDB01784.1"/>
    </source>
</evidence>
<dbReference type="SUPFAM" id="SSF49478">
    <property type="entry name" value="Cna protein B-type domain"/>
    <property type="match status" value="1"/>
</dbReference>
<accession>A0A1G6A022</accession>
<dbReference type="Pfam" id="PF00041">
    <property type="entry name" value="fn3"/>
    <property type="match status" value="1"/>
</dbReference>
<dbReference type="STRING" id="1732.SAMN02910417_00075"/>
<dbReference type="SUPFAM" id="SSF49265">
    <property type="entry name" value="Fibronectin type III"/>
    <property type="match status" value="1"/>
</dbReference>
<sequence length="1333" mass="143927">MKIINRKVAGCLAALTVGTMLFSQANYKPVYGASQKTTVSWAGSGTKSDPYIISSAADLSALASYINDGKGTGRKDYFEQTNDIDLASLDSWTPIGTDSMVFSGVFDGKGYEITGMKAVGSNYVGLFGHIYDAELYDIHVSGEIEVEAGSGLSAYRYVGGVVGCSGKTSAIDEITEDSVVEGCVSSVNITSNYTGNGGIIGKTVSPTIVKNCVYDGTIMLKEKGNYYGNGSTAGILGYCGSNDDISNCVNTGTIKNTGTGDTSIGGIVGKTNFSVNATIENCYNTGDLMTTGTYSSAGVGGIIGSRTNWYDKNNTSSEPYALVIQNCYNSGSITAPNKSGNAGGIIGYTLAEDSYGDPVITDENTKNVYSLYKSSNRVICSDKNTELKHTLETAEVFYNDPDSEQSLSWLLEQLGDAYKEDTNYTNGGFPLLTWQSAGEALTGENGRAVICVTYDTEANREVGGEPVIKIDGENVDKNAQVLSAGEHSYEVSETGYETVSGTFEVENDLENIKTVSVKLIAKTYTWNVKVVPATALVKLYNENNKKISYTSCDDGTYTYSLYNGEYTLYASAEGYYDSNDARHGNENSEFTVSYSDGNFELSLNEIPETAPQEPEMKDGYYLITKPQELAWINDQATSVDQDAANEMASANIRLMNDLDMTGYDWYPMNGLELESRVQGTNHYSGGNYTGVFDGNGHTIYNLTLTRKNLAYGSVNGDRLDAIGSLFGYTKGATIKDVGIKGTIHVSDAPLSSSGDYIQVGGIVGMAQSMTEITGSYANVDISLDVTKNESGNNVGYYYACDAYIGGITGSLTTGSVITDSYSSGSIVGEGMNTVNIGGITGSTRGDYHEYDEATGELIFEQKNQVIRCYSNMDISASPYGQTSYIGGIVGKVRSSSLGTTPEIYCNFALNHTLIGSSDEKVCANRVIGNAEVFADSGFYNYAKETVSIENAKQEDTTSNDKTGYGIDISRADAILSGTYTKVGWSDEIWNLDVLNEYPHLTWENVTAHEHKYEEVVTPPTCYDYGYTTYICTVCGEQTTGNFVNPSHTYGEWEESTEHANCHSHVCAVCGAKETKSHRWSEGNVTKEATCTEEGEKTYICQDCGKVRTEMIPPCSHNLKKQNKQNASLNHDGNCEYYVCSECGGIFADQDAVVPLSVESIVIPALSKSLKITYIWSSDCKTVTAKAVSTRDSGYTITEKATTSCKITKKATKTKAGSKIYTATFKNNIFSTQKKTASISKIHLEKPKVSASLKKGNKIKVSWKAVKGATSYVVAYKESDGNKWSTKKVTRKNATISGLEKNAVYEIRVAAVKKATKQSKKTTGSYSKVKKVHS</sequence>
<dbReference type="InterPro" id="IPR036116">
    <property type="entry name" value="FN3_sf"/>
</dbReference>
<evidence type="ECO:0000256" key="1">
    <source>
        <dbReference type="SAM" id="SignalP"/>
    </source>
</evidence>
<dbReference type="Gene3D" id="2.60.40.10">
    <property type="entry name" value="Immunoglobulins"/>
    <property type="match status" value="1"/>
</dbReference>
<feature type="domain" description="Fibronectin type-III" evidence="2">
    <location>
        <begin position="1242"/>
        <end position="1331"/>
    </location>
</feature>
<proteinExistence type="predicted"/>
<dbReference type="EMBL" id="FMXR01000004">
    <property type="protein sequence ID" value="SDB01784.1"/>
    <property type="molecule type" value="Genomic_DNA"/>
</dbReference>
<dbReference type="Gene3D" id="2.160.20.110">
    <property type="match status" value="2"/>
</dbReference>
<organism evidence="3 4">
    <name type="scientific">Eubacterium oxidoreducens</name>
    <dbReference type="NCBI Taxonomy" id="1732"/>
    <lineage>
        <taxon>Bacteria</taxon>
        <taxon>Bacillati</taxon>
        <taxon>Bacillota</taxon>
        <taxon>Clostridia</taxon>
        <taxon>Eubacteriales</taxon>
        <taxon>Eubacteriaceae</taxon>
        <taxon>Eubacterium</taxon>
    </lineage>
</organism>
<dbReference type="PROSITE" id="PS50853">
    <property type="entry name" value="FN3"/>
    <property type="match status" value="1"/>
</dbReference>
<gene>
    <name evidence="3" type="ORF">SAMN02910417_00075</name>
</gene>
<dbReference type="InterPro" id="IPR003961">
    <property type="entry name" value="FN3_dom"/>
</dbReference>
<dbReference type="InterPro" id="IPR013783">
    <property type="entry name" value="Ig-like_fold"/>
</dbReference>
<dbReference type="Proteomes" id="UP000199228">
    <property type="component" value="Unassembled WGS sequence"/>
</dbReference>
<evidence type="ECO:0000313" key="4">
    <source>
        <dbReference type="Proteomes" id="UP000199228"/>
    </source>
</evidence>
<feature type="signal peptide" evidence="1">
    <location>
        <begin position="1"/>
        <end position="25"/>
    </location>
</feature>
<evidence type="ECO:0000259" key="2">
    <source>
        <dbReference type="PROSITE" id="PS50853"/>
    </source>
</evidence>
<protein>
    <submittedName>
        <fullName evidence="3">Fibronectin type III domain-containing protein</fullName>
    </submittedName>
</protein>
<dbReference type="CDD" id="cd00063">
    <property type="entry name" value="FN3"/>
    <property type="match status" value="1"/>
</dbReference>
<dbReference type="RefSeq" id="WP_090170821.1">
    <property type="nucleotide sequence ID" value="NZ_FMXR01000004.1"/>
</dbReference>
<name>A0A1G6A022_EUBOX</name>
<keyword evidence="4" id="KW-1185">Reference proteome</keyword>
<keyword evidence="1" id="KW-0732">Signal</keyword>
<feature type="chain" id="PRO_5011443273" evidence="1">
    <location>
        <begin position="26"/>
        <end position="1333"/>
    </location>
</feature>
<dbReference type="SMART" id="SM00060">
    <property type="entry name" value="FN3"/>
    <property type="match status" value="1"/>
</dbReference>